<dbReference type="InterPro" id="IPR058531">
    <property type="entry name" value="Baseplate_J_M"/>
</dbReference>
<dbReference type="EMBL" id="BK015784">
    <property type="protein sequence ID" value="DAE24765.1"/>
    <property type="molecule type" value="Genomic_DNA"/>
</dbReference>
<proteinExistence type="predicted"/>
<name>A0A8S5R1A5_9CAUD</name>
<dbReference type="Pfam" id="PF04865">
    <property type="entry name" value="Baseplate_J"/>
    <property type="match status" value="1"/>
</dbReference>
<organism evidence="4">
    <name type="scientific">Myoviridae sp. cteBs22</name>
    <dbReference type="NCBI Taxonomy" id="2826675"/>
    <lineage>
        <taxon>Viruses</taxon>
        <taxon>Duplodnaviria</taxon>
        <taxon>Heunggongvirae</taxon>
        <taxon>Uroviricota</taxon>
        <taxon>Caudoviricetes</taxon>
    </lineage>
</organism>
<dbReference type="PANTHER" id="PTHR35862">
    <property type="entry name" value="FELS-2 PROPHAGE PROTEIN"/>
    <property type="match status" value="1"/>
</dbReference>
<dbReference type="Pfam" id="PF26079">
    <property type="entry name" value="Baseplate_J_C"/>
    <property type="match status" value="1"/>
</dbReference>
<dbReference type="InterPro" id="IPR006949">
    <property type="entry name" value="Barrel_Baseplate_J-like"/>
</dbReference>
<feature type="domain" description="Baseplate J-like C-terminal" evidence="3">
    <location>
        <begin position="295"/>
        <end position="370"/>
    </location>
</feature>
<evidence type="ECO:0000259" key="2">
    <source>
        <dbReference type="Pfam" id="PF26078"/>
    </source>
</evidence>
<dbReference type="PIRSF" id="PIRSF020481">
    <property type="entry name" value="BAP"/>
    <property type="match status" value="1"/>
</dbReference>
<dbReference type="Pfam" id="PF26078">
    <property type="entry name" value="Baseplate_J_M"/>
    <property type="match status" value="1"/>
</dbReference>
<dbReference type="InterPro" id="IPR058530">
    <property type="entry name" value="Baseplate_J-like_C"/>
</dbReference>
<dbReference type="PANTHER" id="PTHR35862:SF1">
    <property type="entry name" value="FELS-2 PROPHAGE PROTEIN"/>
    <property type="match status" value="1"/>
</dbReference>
<reference evidence="4" key="1">
    <citation type="journal article" date="2021" name="Proc. Natl. Acad. Sci. U.S.A.">
        <title>A Catalog of Tens of Thousands of Viruses from Human Metagenomes Reveals Hidden Associations with Chronic Diseases.</title>
        <authorList>
            <person name="Tisza M.J."/>
            <person name="Buck C.B."/>
        </authorList>
    </citation>
    <scope>NUCLEOTIDE SEQUENCE</scope>
    <source>
        <strain evidence="4">CteBs22</strain>
    </source>
</reference>
<dbReference type="InterPro" id="IPR052726">
    <property type="entry name" value="Phage_Baseplate_Hub"/>
</dbReference>
<evidence type="ECO:0000313" key="4">
    <source>
        <dbReference type="EMBL" id="DAE24765.1"/>
    </source>
</evidence>
<feature type="domain" description="Baseplate protein J-like barrel" evidence="1">
    <location>
        <begin position="100"/>
        <end position="186"/>
    </location>
</feature>
<evidence type="ECO:0000259" key="3">
    <source>
        <dbReference type="Pfam" id="PF26079"/>
    </source>
</evidence>
<sequence>MAETIPRWGLAPVNFLETDAETIRSQIITGFEKASGDTLAAGDPRRLFLLSIADVIIQQRTAINLAAQQNLLSYAQGGYLDALGQLLAVERMAESKAVTTLEFTLSQALGSVYTIPAGTQVTNGVVTFETDEDLLIPIGQTKGEVSASCTVAGPVGNDYLAGQISTIVTPMTFVSGALNTTITTGGADAESDPDFADRIRLAPNSFSVAGPEKAYVYHAKSVSPAIIDVKVDSPTPGEVDVYVLLTDGTLPTEDTLEQIEEHLSDENIRPLTDHVVVKAPTASNYEIELHYWISQEDSSKAAQIQADVEAAVEQYRLWQQTKIGRDITPGKLLQLVFAAGASRVDDSKMKPAAWKKLEAMQVAQCTKVNVVYEGYKDE</sequence>
<accession>A0A8S5R1A5</accession>
<protein>
    <submittedName>
        <fullName evidence="4">Baseplate assembly protein</fullName>
    </submittedName>
</protein>
<feature type="domain" description="Baseplate J-like central" evidence="2">
    <location>
        <begin position="208"/>
        <end position="279"/>
    </location>
</feature>
<evidence type="ECO:0000259" key="1">
    <source>
        <dbReference type="Pfam" id="PF04865"/>
    </source>
</evidence>
<dbReference type="InterPro" id="IPR014507">
    <property type="entry name" value="Baseplate_assembly_J_pred"/>
</dbReference>